<evidence type="ECO:0000256" key="12">
    <source>
        <dbReference type="ARBA" id="ARBA00022685"/>
    </source>
</evidence>
<evidence type="ECO:0000256" key="26">
    <source>
        <dbReference type="ARBA" id="ARBA00023213"/>
    </source>
</evidence>
<keyword evidence="19" id="KW-0261">Viral envelope protein</keyword>
<keyword evidence="27" id="KW-0449">Lipoprotein</keyword>
<dbReference type="GO" id="GO:0019064">
    <property type="term" value="P:fusion of virus membrane with host plasma membrane"/>
    <property type="evidence" value="ECO:0007669"/>
    <property type="project" value="UniProtKB-KW"/>
</dbReference>
<keyword evidence="9" id="KW-0945">Host-virus interaction</keyword>
<dbReference type="Gene3D" id="6.20.370.50">
    <property type="match status" value="1"/>
</dbReference>
<evidence type="ECO:0000256" key="18">
    <source>
        <dbReference type="ARBA" id="ARBA00022870"/>
    </source>
</evidence>
<keyword evidence="22 33" id="KW-0472">Membrane</keyword>
<dbReference type="Proteomes" id="UP000123215">
    <property type="component" value="Genome"/>
</dbReference>
<keyword evidence="16" id="KW-1040">Host Golgi apparatus</keyword>
<reference evidence="34 35" key="1">
    <citation type="journal article" date="2015" name="J. Virol.">
        <title>Local evolutionary patterns of human respiratory syncytial virus derived from whole-genome sequencing.</title>
        <authorList>
            <person name="Agoti C.N."/>
            <person name="Otieno J.R."/>
            <person name="Munywoki P.K."/>
            <person name="Mwihuri A.G."/>
            <person name="Cane P.A."/>
            <person name="Nokes D.J."/>
            <person name="Kellam P."/>
            <person name="Cotten M."/>
        </authorList>
    </citation>
    <scope>NUCLEOTIDE SEQUENCE [LARGE SCALE GENOMIC DNA]</scope>
    <source>
        <strain evidence="34">Kilifi_9465_1_RSVB_2012</strain>
    </source>
</reference>
<dbReference type="EMBL" id="KP317934">
    <property type="protein sequence ID" value="AJF44661.1"/>
    <property type="molecule type" value="Viral_cRNA"/>
</dbReference>
<keyword evidence="23" id="KW-0564">Palmitate</keyword>
<keyword evidence="21" id="KW-0175">Coiled coil</keyword>
<evidence type="ECO:0000256" key="25">
    <source>
        <dbReference type="ARBA" id="ARBA00023180"/>
    </source>
</evidence>
<dbReference type="GO" id="GO:0044178">
    <property type="term" value="C:host cell Golgi membrane"/>
    <property type="evidence" value="ECO:0007669"/>
    <property type="project" value="UniProtKB-SubCell"/>
</dbReference>
<comment type="function">
    <text evidence="30">Major determinant of the species specificity of RSV infection. The trimer of F1-F2 (F protein) also facilitates the attachment to host cell by binding to host heparan sulfate. F protein is involved in the entry into the host cell through the interaction with host IGF1R. This interaction activates PRKCZ/PKCzeta that recruits host NCL/nucleolin to the apical cell surface where it can bind fusion glycoprotein F1. Later in infection, F protein expressed at the plasma membrane of infected cells can mediate fusion with adjacent cells to form syncytia, a cytopathic effect that could lead to tissue necrosis. F protein seems to trigger p53-dependent apoptosis.</text>
</comment>
<evidence type="ECO:0000256" key="3">
    <source>
        <dbReference type="ARBA" id="ARBA00004563"/>
    </source>
</evidence>
<evidence type="ECO:0000256" key="16">
    <source>
        <dbReference type="ARBA" id="ARBA00022812"/>
    </source>
</evidence>
<evidence type="ECO:0000256" key="20">
    <source>
        <dbReference type="ARBA" id="ARBA00022989"/>
    </source>
</evidence>
<keyword evidence="20 33" id="KW-1133">Transmembrane helix</keyword>
<evidence type="ECO:0000313" key="35">
    <source>
        <dbReference type="Proteomes" id="UP000123215"/>
    </source>
</evidence>
<keyword evidence="17" id="KW-0946">Virion</keyword>
<keyword evidence="25" id="KW-0325">Glycoprotein</keyword>
<feature type="transmembrane region" description="Helical" evidence="33">
    <location>
        <begin position="540"/>
        <end position="565"/>
    </location>
</feature>
<organismHost>
    <name type="scientific">Homo sapiens</name>
    <name type="common">Human</name>
    <dbReference type="NCBI Taxonomy" id="9606"/>
</organismHost>
<dbReference type="InterPro" id="IPR000776">
    <property type="entry name" value="Fusion_F0_Paramyxovir"/>
</dbReference>
<evidence type="ECO:0000256" key="6">
    <source>
        <dbReference type="ARBA" id="ARBA00022506"/>
    </source>
</evidence>
<evidence type="ECO:0000256" key="5">
    <source>
        <dbReference type="ARBA" id="ARBA00016586"/>
    </source>
</evidence>
<dbReference type="GO" id="GO:0020002">
    <property type="term" value="C:host cell plasma membrane"/>
    <property type="evidence" value="ECO:0007669"/>
    <property type="project" value="UniProtKB-SubCell"/>
</dbReference>
<keyword evidence="7" id="KW-1032">Host cell membrane</keyword>
<comment type="subunit">
    <text evidence="32">Homotrimer. Heterodimer with fusion protein F1; disulfide-linked. As a heterodimer with F1, interacts with host heparan sulfate. As a heterodimer with F1, interacts with host IGF1R; this interaction activates PRKCZ/PKCzeta that recruits NCL/nucleolin from the host nucleus to the plasma membrane. Part of a complex composed of F1, F2 and G glycoproteins. As a heterodimer with F1, interacts with host RHOA; this interaction facilitates virus-induced syncytium formation.</text>
</comment>
<dbReference type="GO" id="GO:0055036">
    <property type="term" value="C:virion membrane"/>
    <property type="evidence" value="ECO:0007669"/>
    <property type="project" value="UniProtKB-SubCell"/>
</dbReference>
<evidence type="ECO:0000256" key="21">
    <source>
        <dbReference type="ARBA" id="ARBA00023054"/>
    </source>
</evidence>
<sequence>MIPQARTELNLGQITMELLIHRSSAIFLTLAINALYLTSSQNITEEFYQSTCSAVSRGYLSALRTGWYTSVITIELSNIKETKCNGTDTKVKLIKQELDKYKNAVTELQLLMQNTPAANNRARREAPQYMNYTINTTGSLNVSISKKRKRRFLGFLLGVGSAIASGIAVSKVLHLEGEVNKIKNALLSTNKAVVSLSNGVSVLTSKVLDLKNYINNQLLPIVNQQSCRISNIETVIEFQQKNSRLLEITREFSVNAGVTTPLSTYMLTNSELLSLINDMPITNDQKKLMSSNVQIVRQQSYSIMSIIKEEVLAYVVQLPIYGVIDTPCWELHTSPLCTTNIKEGSNICLTRTDRGWYCDNAGSVSFFPQADTCKVQSNRVFCDTMNSLTLPSEVSLCNTDIFNSKYDCKIMTSKTDISSSVITSLGAIVSCYGKTKCTASNKNRGIIKTFSNGCDYVSNKGVDTVSVGNTLYYVNKLEGKNLYVKGEPIINYYDPLVFPSDEFDASISQVNEKINQSLAFIRRSDELLHNVNTGKSTTNIMITAIIIVIIVVLLSLIAIGLLLYCKAKNTPVTLSKDQLSGINNIAFSK</sequence>
<evidence type="ECO:0000256" key="22">
    <source>
        <dbReference type="ARBA" id="ARBA00023136"/>
    </source>
</evidence>
<keyword evidence="8" id="KW-1169">Fusion of virus membrane with host cell membrane</keyword>
<keyword evidence="24" id="KW-1015">Disulfide bond</keyword>
<evidence type="ECO:0000256" key="9">
    <source>
        <dbReference type="ARBA" id="ARBA00022581"/>
    </source>
</evidence>
<comment type="similarity">
    <text evidence="4">Belongs to the paramyxoviruses fusion glycoprotein family.</text>
</comment>
<keyword evidence="14" id="KW-0732">Signal</keyword>
<keyword evidence="28" id="KW-1160">Virus entry into host cell</keyword>
<evidence type="ECO:0000256" key="11">
    <source>
        <dbReference type="ARBA" id="ARBA00022595"/>
    </source>
</evidence>
<evidence type="ECO:0000256" key="24">
    <source>
        <dbReference type="ARBA" id="ARBA00023157"/>
    </source>
</evidence>
<evidence type="ECO:0000256" key="33">
    <source>
        <dbReference type="SAM" id="Phobius"/>
    </source>
</evidence>
<evidence type="ECO:0000313" key="34">
    <source>
        <dbReference type="EMBL" id="AJF44661.1"/>
    </source>
</evidence>
<evidence type="ECO:0000256" key="8">
    <source>
        <dbReference type="ARBA" id="ARBA00022521"/>
    </source>
</evidence>
<dbReference type="FunFam" id="1.10.287.2480:FF:000001">
    <property type="entry name" value="Fusion glycoprotein F0"/>
    <property type="match status" value="1"/>
</dbReference>
<evidence type="ECO:0000256" key="31">
    <source>
        <dbReference type="ARBA" id="ARBA00046741"/>
    </source>
</evidence>
<dbReference type="Gene3D" id="6.10.250.1160">
    <property type="match status" value="1"/>
</dbReference>
<dbReference type="Gene3D" id="1.10.287.2480">
    <property type="match status" value="2"/>
</dbReference>
<evidence type="ECO:0000256" key="27">
    <source>
        <dbReference type="ARBA" id="ARBA00023288"/>
    </source>
</evidence>
<dbReference type="GO" id="GO:0060141">
    <property type="term" value="P:symbiont-mediated induction of syncytium formation"/>
    <property type="evidence" value="ECO:0007669"/>
    <property type="project" value="UniProtKB-KW"/>
</dbReference>
<keyword evidence="6" id="KW-1168">Fusion of virus membrane with host membrane</keyword>
<accession>A0A0B5HKK3</accession>
<evidence type="ECO:0000256" key="30">
    <source>
        <dbReference type="ARBA" id="ARBA00045653"/>
    </source>
</evidence>
<evidence type="ECO:0000256" key="7">
    <source>
        <dbReference type="ARBA" id="ARBA00022511"/>
    </source>
</evidence>
<evidence type="ECO:0000256" key="32">
    <source>
        <dbReference type="ARBA" id="ARBA00047091"/>
    </source>
</evidence>
<gene>
    <name evidence="34" type="primary">F</name>
</gene>
<name>A0A0B5HKK3_HRSV</name>
<organism evidence="34 35">
    <name type="scientific">Human respiratory syncytial virus</name>
    <dbReference type="NCBI Taxonomy" id="11250"/>
    <lineage>
        <taxon>Viruses</taxon>
        <taxon>Riboviria</taxon>
        <taxon>Orthornavirae</taxon>
        <taxon>Negarnaviricota</taxon>
        <taxon>Haploviricotina</taxon>
        <taxon>Monjiviricetes</taxon>
        <taxon>Mononegavirales</taxon>
        <taxon>Pneumoviridae</taxon>
        <taxon>Orthopneumovirus</taxon>
        <taxon>Orthopneumovirus hominis</taxon>
    </lineage>
</organism>
<dbReference type="GO" id="GO:0098670">
    <property type="term" value="P:entry receptor-mediated virion attachment to host cell"/>
    <property type="evidence" value="ECO:0007669"/>
    <property type="project" value="UniProtKB-KW"/>
</dbReference>
<keyword evidence="13 33" id="KW-0812">Transmembrane</keyword>
<comment type="function">
    <text evidence="29">Inactive precursor that is cleaved at two sites by a furin-like protease to give rise to the mature F1 and F2 fusion glycoproteins.</text>
</comment>
<evidence type="ECO:0000256" key="15">
    <source>
        <dbReference type="ARBA" id="ARBA00022804"/>
    </source>
</evidence>
<proteinExistence type="inferred from homology"/>
<evidence type="ECO:0000256" key="29">
    <source>
        <dbReference type="ARBA" id="ARBA00035608"/>
    </source>
</evidence>
<keyword evidence="26" id="KW-1180">Syncytium formation induced by viral infection</keyword>
<keyword evidence="15" id="KW-1161">Viral attachment to host cell</keyword>
<dbReference type="GO" id="GO:0019031">
    <property type="term" value="C:viral envelope"/>
    <property type="evidence" value="ECO:0007669"/>
    <property type="project" value="UniProtKB-KW"/>
</dbReference>
<evidence type="ECO:0000256" key="14">
    <source>
        <dbReference type="ARBA" id="ARBA00022729"/>
    </source>
</evidence>
<evidence type="ECO:0000256" key="10">
    <source>
        <dbReference type="ARBA" id="ARBA00022587"/>
    </source>
</evidence>
<evidence type="ECO:0000256" key="1">
    <source>
        <dbReference type="ARBA" id="ARBA00004152"/>
    </source>
</evidence>
<keyword evidence="11" id="KW-1162">Viral penetration into host cytoplasm</keyword>
<comment type="subunit">
    <text evidence="31">Homotrimer. Heterodimer with fusion protein F2; disulfide-linked. Interacts with host NCL; this interaction plays a role in viral entry into the host cell. As a heterodimer with F2, interacts with host heparan sulfate. As a heterodimer with F2, interacts with host IGF1R; this interaction activates PRKCZ/PKCzeta that recruits NCL/nucleolin from the host nucleus to the plasma membrane. Part of a complex composed of F1, F2 and G glycoproteins. As a heterodimer with F2, interacts with host RHOA; this interaction facilitates virus-induced syncytium formation.</text>
</comment>
<feature type="transmembrane region" description="Helical" evidence="33">
    <location>
        <begin position="152"/>
        <end position="173"/>
    </location>
</feature>
<dbReference type="Pfam" id="PF00523">
    <property type="entry name" value="Fusion_gly"/>
    <property type="match status" value="1"/>
</dbReference>
<comment type="subcellular location">
    <subcellularLocation>
        <location evidence="1">Host Golgi apparatus membrane</location>
        <topology evidence="1">Single-pass membrane protein</topology>
    </subcellularLocation>
    <subcellularLocation>
        <location evidence="2">Host cell membrane</location>
        <topology evidence="2">Single-pass membrane protein</topology>
    </subcellularLocation>
    <subcellularLocation>
        <location evidence="3">Virion membrane</location>
        <topology evidence="3">Single-pass type I membrane protein</topology>
    </subcellularLocation>
</comment>
<evidence type="ECO:0000256" key="13">
    <source>
        <dbReference type="ARBA" id="ARBA00022692"/>
    </source>
</evidence>
<evidence type="ECO:0000256" key="19">
    <source>
        <dbReference type="ARBA" id="ARBA00022879"/>
    </source>
</evidence>
<keyword evidence="10" id="KW-1234">Viral attachment to host entry receptor</keyword>
<dbReference type="GO" id="GO:0046718">
    <property type="term" value="P:symbiont entry into host cell"/>
    <property type="evidence" value="ECO:0007669"/>
    <property type="project" value="UniProtKB-KW"/>
</dbReference>
<evidence type="ECO:0000256" key="17">
    <source>
        <dbReference type="ARBA" id="ARBA00022844"/>
    </source>
</evidence>
<dbReference type="SUPFAM" id="SSF58069">
    <property type="entry name" value="Virus ectodomain"/>
    <property type="match status" value="2"/>
</dbReference>
<evidence type="ECO:0000256" key="2">
    <source>
        <dbReference type="ARBA" id="ARBA00004178"/>
    </source>
</evidence>
<evidence type="ECO:0000256" key="4">
    <source>
        <dbReference type="ARBA" id="ARBA00008211"/>
    </source>
</evidence>
<keyword evidence="18" id="KW-1043">Host membrane</keyword>
<evidence type="ECO:0000256" key="28">
    <source>
        <dbReference type="ARBA" id="ARBA00023296"/>
    </source>
</evidence>
<keyword evidence="12" id="KW-0165">Cleavage on pair of basic residues</keyword>
<protein>
    <recommendedName>
        <fullName evidence="5">Fusion glycoprotein F0</fullName>
    </recommendedName>
</protein>
<evidence type="ECO:0000256" key="23">
    <source>
        <dbReference type="ARBA" id="ARBA00023139"/>
    </source>
</evidence>